<protein>
    <submittedName>
        <fullName evidence="1">Uncharacterized protein</fullName>
    </submittedName>
</protein>
<evidence type="ECO:0000313" key="2">
    <source>
        <dbReference type="Proteomes" id="UP000322667"/>
    </source>
</evidence>
<dbReference type="AlphaFoldDB" id="A0A5D2NW72"/>
<name>A0A5D2NW72_GOSTO</name>
<accession>A0A5D2NW72</accession>
<evidence type="ECO:0000313" key="1">
    <source>
        <dbReference type="EMBL" id="TYI08338.1"/>
    </source>
</evidence>
<reference evidence="1 2" key="1">
    <citation type="submission" date="2019-07" db="EMBL/GenBank/DDBJ databases">
        <title>WGS assembly of Gossypium tomentosum.</title>
        <authorList>
            <person name="Chen Z.J."/>
            <person name="Sreedasyam A."/>
            <person name="Ando A."/>
            <person name="Song Q."/>
            <person name="De L."/>
            <person name="Hulse-Kemp A."/>
            <person name="Ding M."/>
            <person name="Ye W."/>
            <person name="Kirkbride R."/>
            <person name="Jenkins J."/>
            <person name="Plott C."/>
            <person name="Lovell J."/>
            <person name="Lin Y.-M."/>
            <person name="Vaughn R."/>
            <person name="Liu B."/>
            <person name="Li W."/>
            <person name="Simpson S."/>
            <person name="Scheffler B."/>
            <person name="Saski C."/>
            <person name="Grover C."/>
            <person name="Hu G."/>
            <person name="Conover J."/>
            <person name="Carlson J."/>
            <person name="Shu S."/>
            <person name="Boston L."/>
            <person name="Williams M."/>
            <person name="Peterson D."/>
            <person name="Mcgee K."/>
            <person name="Jones D."/>
            <person name="Wendel J."/>
            <person name="Stelly D."/>
            <person name="Grimwood J."/>
            <person name="Schmutz J."/>
        </authorList>
    </citation>
    <scope>NUCLEOTIDE SEQUENCE [LARGE SCALE GENOMIC DNA]</scope>
    <source>
        <strain evidence="1">7179.01</strain>
    </source>
</reference>
<dbReference type="Proteomes" id="UP000322667">
    <property type="component" value="Chromosome A10"/>
</dbReference>
<sequence length="106" mass="12179">MFTFMPWSKRTHTGGRLNLKTKSRCKRVTRHPLAPTSSFEVEPTAGVSTLALRHGSRCRLAWSSIDMVSTMYVLEAKLDSPLLAPLHYLHSVDEQHLHYVKRYHCT</sequence>
<organism evidence="1 2">
    <name type="scientific">Gossypium tomentosum</name>
    <name type="common">Hawaiian cotton</name>
    <name type="synonym">Gossypium sandvicense</name>
    <dbReference type="NCBI Taxonomy" id="34277"/>
    <lineage>
        <taxon>Eukaryota</taxon>
        <taxon>Viridiplantae</taxon>
        <taxon>Streptophyta</taxon>
        <taxon>Embryophyta</taxon>
        <taxon>Tracheophyta</taxon>
        <taxon>Spermatophyta</taxon>
        <taxon>Magnoliopsida</taxon>
        <taxon>eudicotyledons</taxon>
        <taxon>Gunneridae</taxon>
        <taxon>Pentapetalae</taxon>
        <taxon>rosids</taxon>
        <taxon>malvids</taxon>
        <taxon>Malvales</taxon>
        <taxon>Malvaceae</taxon>
        <taxon>Malvoideae</taxon>
        <taxon>Gossypium</taxon>
    </lineage>
</organism>
<gene>
    <name evidence="1" type="ORF">ES332_A10G292100v1</name>
</gene>
<proteinExistence type="predicted"/>
<keyword evidence="2" id="KW-1185">Reference proteome</keyword>
<dbReference type="EMBL" id="CM017619">
    <property type="protein sequence ID" value="TYI08338.1"/>
    <property type="molecule type" value="Genomic_DNA"/>
</dbReference>